<gene>
    <name evidence="1" type="ORF">QQ055_04010</name>
</gene>
<accession>A0ABT7LX93</accession>
<name>A0ABT7LX93_9CYAN</name>
<keyword evidence="2" id="KW-1185">Reference proteome</keyword>
<dbReference type="EMBL" id="JASVEJ010000015">
    <property type="protein sequence ID" value="MDL5056632.1"/>
    <property type="molecule type" value="Genomic_DNA"/>
</dbReference>
<comment type="caution">
    <text evidence="1">The sequence shown here is derived from an EMBL/GenBank/DDBJ whole genome shotgun (WGS) entry which is preliminary data.</text>
</comment>
<dbReference type="Proteomes" id="UP001230986">
    <property type="component" value="Unassembled WGS sequence"/>
</dbReference>
<evidence type="ECO:0000313" key="1">
    <source>
        <dbReference type="EMBL" id="MDL5056632.1"/>
    </source>
</evidence>
<organism evidence="1 2">
    <name type="scientific">Geitlerinema calcuttense NRMC-F 0142</name>
    <dbReference type="NCBI Taxonomy" id="2922238"/>
    <lineage>
        <taxon>Bacteria</taxon>
        <taxon>Bacillati</taxon>
        <taxon>Cyanobacteriota</taxon>
        <taxon>Cyanophyceae</taxon>
        <taxon>Geitlerinematales</taxon>
        <taxon>Geitlerinemataceae</taxon>
        <taxon>Geitlerinema</taxon>
    </lineage>
</organism>
<sequence length="187" mass="21622">MRVIDESSIIIEFPDTGHKALVNYGSLVVSLRQASETATGENWIHAESFARALLEHFISNVQENMMTLETFEEIIRFVLRKLNLEKVADHFHYIPAQSIIDLDSLTAKSGVPMEIEFYDKLRRQVAEALATHPQALHIRNIRKCVKTLRGAKRWRKKCHRQHDELVEFIRQAIAAYCEEKKLAVLIN</sequence>
<dbReference type="RefSeq" id="WP_284474947.1">
    <property type="nucleotide sequence ID" value="NZ_JASVEJ010000015.1"/>
</dbReference>
<evidence type="ECO:0000313" key="2">
    <source>
        <dbReference type="Proteomes" id="UP001230986"/>
    </source>
</evidence>
<protein>
    <submittedName>
        <fullName evidence="1">Uncharacterized protein</fullName>
    </submittedName>
</protein>
<reference evidence="1 2" key="1">
    <citation type="submission" date="2023-06" db="EMBL/GenBank/DDBJ databases">
        <title>Whole genome sequence of Oscillatoria calcuttensis NRMC-F 0142.</title>
        <authorList>
            <person name="Shakena Fathima T."/>
            <person name="Muralitharan G."/>
            <person name="Thajuddin N."/>
        </authorList>
    </citation>
    <scope>NUCLEOTIDE SEQUENCE [LARGE SCALE GENOMIC DNA]</scope>
    <source>
        <strain evidence="1 2">NRMC-F 0142</strain>
    </source>
</reference>
<proteinExistence type="predicted"/>